<keyword evidence="3" id="KW-0227">DNA damage</keyword>
<evidence type="ECO:0000313" key="10">
    <source>
        <dbReference type="Proteomes" id="UP001158576"/>
    </source>
</evidence>
<feature type="compositionally biased region" description="Polar residues" evidence="7">
    <location>
        <begin position="279"/>
        <end position="290"/>
    </location>
</feature>
<dbReference type="EMBL" id="OU015569">
    <property type="protein sequence ID" value="CAG5096460.1"/>
    <property type="molecule type" value="Genomic_DNA"/>
</dbReference>
<name>A0ABN7SAD4_OIKDI</name>
<dbReference type="SMART" id="SM00292">
    <property type="entry name" value="BRCT"/>
    <property type="match status" value="1"/>
</dbReference>
<evidence type="ECO:0000256" key="1">
    <source>
        <dbReference type="ARBA" id="ARBA00004123"/>
    </source>
</evidence>
<feature type="compositionally biased region" description="Low complexity" evidence="7">
    <location>
        <begin position="662"/>
        <end position="674"/>
    </location>
</feature>
<dbReference type="SUPFAM" id="SSF52113">
    <property type="entry name" value="BRCT domain"/>
    <property type="match status" value="2"/>
</dbReference>
<evidence type="ECO:0000256" key="2">
    <source>
        <dbReference type="ARBA" id="ARBA00022737"/>
    </source>
</evidence>
<dbReference type="PANTHER" id="PTHR13763">
    <property type="entry name" value="BREAST CANCER TYPE 1 SUSCEPTIBILITY PROTEIN BRCA1"/>
    <property type="match status" value="1"/>
</dbReference>
<dbReference type="InterPro" id="IPR031099">
    <property type="entry name" value="BRCA1-associated"/>
</dbReference>
<keyword evidence="6" id="KW-0175">Coiled coil</keyword>
<feature type="compositionally biased region" description="Polar residues" evidence="7">
    <location>
        <begin position="686"/>
        <end position="703"/>
    </location>
</feature>
<gene>
    <name evidence="9" type="ORF">OKIOD_LOCUS6185</name>
</gene>
<accession>A0ABN7SAD4</accession>
<feature type="domain" description="BRCT" evidence="8">
    <location>
        <begin position="879"/>
        <end position="940"/>
    </location>
</feature>
<evidence type="ECO:0000256" key="7">
    <source>
        <dbReference type="SAM" id="MobiDB-lite"/>
    </source>
</evidence>
<feature type="compositionally biased region" description="Polar residues" evidence="7">
    <location>
        <begin position="741"/>
        <end position="763"/>
    </location>
</feature>
<proteinExistence type="predicted"/>
<feature type="compositionally biased region" description="Basic and acidic residues" evidence="7">
    <location>
        <begin position="119"/>
        <end position="132"/>
    </location>
</feature>
<dbReference type="Gene3D" id="3.40.50.10190">
    <property type="entry name" value="BRCT domain"/>
    <property type="match status" value="2"/>
</dbReference>
<evidence type="ECO:0000256" key="5">
    <source>
        <dbReference type="ARBA" id="ARBA00023242"/>
    </source>
</evidence>
<feature type="region of interest" description="Disordered" evidence="7">
    <location>
        <begin position="576"/>
        <end position="769"/>
    </location>
</feature>
<comment type="subcellular location">
    <subcellularLocation>
        <location evidence="1">Nucleus</location>
    </subcellularLocation>
</comment>
<dbReference type="Proteomes" id="UP001158576">
    <property type="component" value="Chromosome XSR"/>
</dbReference>
<evidence type="ECO:0000259" key="8">
    <source>
        <dbReference type="PROSITE" id="PS50172"/>
    </source>
</evidence>
<keyword evidence="4" id="KW-0234">DNA repair</keyword>
<dbReference type="Pfam" id="PF00533">
    <property type="entry name" value="BRCT"/>
    <property type="match status" value="1"/>
</dbReference>
<feature type="compositionally biased region" description="Polar residues" evidence="7">
    <location>
        <begin position="601"/>
        <end position="629"/>
    </location>
</feature>
<keyword evidence="5" id="KW-0539">Nucleus</keyword>
<dbReference type="InterPro" id="IPR036420">
    <property type="entry name" value="BRCT_dom_sf"/>
</dbReference>
<feature type="region of interest" description="Disordered" evidence="7">
    <location>
        <begin position="62"/>
        <end position="300"/>
    </location>
</feature>
<reference evidence="9 10" key="1">
    <citation type="submission" date="2021-04" db="EMBL/GenBank/DDBJ databases">
        <authorList>
            <person name="Bliznina A."/>
        </authorList>
    </citation>
    <scope>NUCLEOTIDE SEQUENCE [LARGE SCALE GENOMIC DNA]</scope>
</reference>
<evidence type="ECO:0000256" key="4">
    <source>
        <dbReference type="ARBA" id="ARBA00023204"/>
    </source>
</evidence>
<dbReference type="PANTHER" id="PTHR13763:SF0">
    <property type="entry name" value="BREAST CANCER TYPE 1 SUSCEPTIBILITY PROTEIN"/>
    <property type="match status" value="1"/>
</dbReference>
<evidence type="ECO:0000256" key="6">
    <source>
        <dbReference type="SAM" id="Coils"/>
    </source>
</evidence>
<feature type="compositionally biased region" description="Basic and acidic residues" evidence="7">
    <location>
        <begin position="217"/>
        <end position="232"/>
    </location>
</feature>
<evidence type="ECO:0000313" key="9">
    <source>
        <dbReference type="EMBL" id="CAG5096460.1"/>
    </source>
</evidence>
<keyword evidence="2" id="KW-0677">Repeat</keyword>
<protein>
    <submittedName>
        <fullName evidence="9">Oidioi.mRNA.OKI2018_I69.XSR.g14627.t1.cds</fullName>
    </submittedName>
</protein>
<evidence type="ECO:0000256" key="3">
    <source>
        <dbReference type="ARBA" id="ARBA00022763"/>
    </source>
</evidence>
<feature type="domain" description="BRCT" evidence="8">
    <location>
        <begin position="968"/>
        <end position="1077"/>
    </location>
</feature>
<sequence>MATLVEQEAGKFHLKLAEVFDNYVIATEEEAPHTQTQGLSQFNFQSQAYNEEINLRQDPFERGFATESTKKFHKKPTFHPKPSHDSDSEPELVPDPKPSRKSASNKPSSEPEPELQPELTKKKDVPRKRLADPHVNTMHTLSTPTPPPEEELVRIPKKSDKVAKKAAPVPKPQAPKPERSNFPKAQPLGNRGALPRRQLQPMSQDMLSQSQSFNESPEPKKPVLPRKREVGIKQKRVPSASESSSDEDKTVIPRKSRTKPSSRSLSNVPDKPTEETPAQKKQLSETTHFSGNFDGLPQSTKIGEMTRSELPKDRIIHDFNPNNVPQSTKICNESGRGEFNAKEAPQSTKISEKSMPSVIDAKSVPQSTKIDLRKNCSPLVPVGPVEAKLDIDLGREEACKIILRWKEVPGRLDKLMDVSLPEQLSELEARLRHENQQIKVQISSELQTLTGKMEEEFAQQMVRVTEQVQGVNANMENIFESQLKEIENEMSAFGEQNQEVKNEVHLLRGIVEKAAQSTVTNLEVIQKNLAEKLENVQRKCEENTSEITLVGKQIQNLTSLFETFLESQKTAAKSCYENGARSKESKKRKSSPFEELPLPDISNNIEGSNVPTENYEESTSYSPLSNTEQSTDDGKKNDETLSENPRKNSKKSNMNGLNKSKAPVTVAAPETAPVSSDSEIEDLFNENPTEQLLNKSSQGTGKTKASPETMDIASQPSNTSMALFGDEDDEATLTEEPATVIESQSTEAQNEEQSSIQAMSTPKRSSRNIGMPDVPISSIRPAHPDGHLQSTAMQGSYAPQPNDPLDGVIKMEPGVVPPSPIGGGTSGPFIIPSQSQSQHLPTRQMPRQSEGEIVLTLSKAERETKLMVKAFSSRFQNITFRNSMCRSITHVVAVDDATRRCNRTFKYIAGIAQGCWIVSLDWVKDSLERGFVLDEHHYEIIGDLDLDTSPNVPRMSRRHKSRRRMGKEKKGLIGDFVVRTCRPYDISLSKPNMHELLLNMGAKVVENEDELINDKDGRKGIIICHGGQNQDPAARPLSRTEALKDFSTQHNIPRVSRDWLLDCILNWSNLDVKSYILPND</sequence>
<organism evidence="9 10">
    <name type="scientific">Oikopleura dioica</name>
    <name type="common">Tunicate</name>
    <dbReference type="NCBI Taxonomy" id="34765"/>
    <lineage>
        <taxon>Eukaryota</taxon>
        <taxon>Metazoa</taxon>
        <taxon>Chordata</taxon>
        <taxon>Tunicata</taxon>
        <taxon>Appendicularia</taxon>
        <taxon>Copelata</taxon>
        <taxon>Oikopleuridae</taxon>
        <taxon>Oikopleura</taxon>
    </lineage>
</organism>
<dbReference type="PROSITE" id="PS50172">
    <property type="entry name" value="BRCT"/>
    <property type="match status" value="2"/>
</dbReference>
<feature type="compositionally biased region" description="Polar residues" evidence="7">
    <location>
        <begin position="200"/>
        <end position="215"/>
    </location>
</feature>
<dbReference type="InterPro" id="IPR001357">
    <property type="entry name" value="BRCT_dom"/>
</dbReference>
<feature type="compositionally biased region" description="Polar residues" evidence="7">
    <location>
        <begin position="712"/>
        <end position="721"/>
    </location>
</feature>
<feature type="compositionally biased region" description="Basic and acidic residues" evidence="7">
    <location>
        <begin position="151"/>
        <end position="163"/>
    </location>
</feature>
<keyword evidence="10" id="KW-1185">Reference proteome</keyword>
<feature type="coiled-coil region" evidence="6">
    <location>
        <begin position="483"/>
        <end position="546"/>
    </location>
</feature>